<dbReference type="EMBL" id="JAAAMV010000002">
    <property type="protein sequence ID" value="NBD23219.1"/>
    <property type="molecule type" value="Genomic_DNA"/>
</dbReference>
<accession>A0ABW9XLA3</accession>
<evidence type="ECO:0000313" key="4">
    <source>
        <dbReference type="Proteomes" id="UP000665561"/>
    </source>
</evidence>
<dbReference type="SUPFAM" id="SSF55383">
    <property type="entry name" value="Copper amine oxidase, domain N"/>
    <property type="match status" value="1"/>
</dbReference>
<organism evidence="3 4">
    <name type="scientific">Paenibacillus glycinis</name>
    <dbReference type="NCBI Taxonomy" id="2697035"/>
    <lineage>
        <taxon>Bacteria</taxon>
        <taxon>Bacillati</taxon>
        <taxon>Bacillota</taxon>
        <taxon>Bacilli</taxon>
        <taxon>Bacillales</taxon>
        <taxon>Paenibacillaceae</taxon>
        <taxon>Paenibacillus</taxon>
    </lineage>
</organism>
<dbReference type="RefSeq" id="WP_161741648.1">
    <property type="nucleotide sequence ID" value="NZ_JAAAMV010000002.1"/>
</dbReference>
<sequence length="373" mass="39047">MKPTIKSLLMLSAVLAGSLSAVQANAAAGAPNAGGSVVFQQGNPLITVGGEQVKVQLAPYSQNGTFMVPVRELAEGLNASAAWKDGGLTLTQGNRVILVKGSRLQTNGKSVALPAAIQNKNGKVYVPLRAVGGALGGVVDFRDNSAVVTASAPVADKPVAIRFDFAKDAQGWTGGFADLPVEHAGADYQLDYKWSPLPVIDHKQLNGLMVKGMNRSDDLFMFVARKLDAKDGLKPGTTYDVKLDFRLATNEASDSIGVGGSPGQSVYVKAGVTNTEPKSVEVLDSGMDSSYHMNLDKGNQATDGKDMKLVGDASKPDGSKEGYQLKPMQLSAVVTTGANGEAYLVIGTDSGYEGLSTFYFTDIHAVFTPQAKS</sequence>
<keyword evidence="4" id="KW-1185">Reference proteome</keyword>
<feature type="domain" description="Copper amine oxidase-like N-terminal" evidence="2">
    <location>
        <begin position="48"/>
        <end position="148"/>
    </location>
</feature>
<feature type="signal peptide" evidence="1">
    <location>
        <begin position="1"/>
        <end position="26"/>
    </location>
</feature>
<protein>
    <recommendedName>
        <fullName evidence="2">Copper amine oxidase-like N-terminal domain-containing protein</fullName>
    </recommendedName>
</protein>
<dbReference type="Proteomes" id="UP000665561">
    <property type="component" value="Unassembled WGS sequence"/>
</dbReference>
<evidence type="ECO:0000256" key="1">
    <source>
        <dbReference type="SAM" id="SignalP"/>
    </source>
</evidence>
<keyword evidence="1" id="KW-0732">Signal</keyword>
<dbReference type="Pfam" id="PF07833">
    <property type="entry name" value="Cu_amine_oxidN1"/>
    <property type="match status" value="1"/>
</dbReference>
<dbReference type="InterPro" id="IPR036582">
    <property type="entry name" value="Mao_N_sf"/>
</dbReference>
<comment type="caution">
    <text evidence="3">The sequence shown here is derived from an EMBL/GenBank/DDBJ whole genome shotgun (WGS) entry which is preliminary data.</text>
</comment>
<dbReference type="InterPro" id="IPR012854">
    <property type="entry name" value="Cu_amine_oxidase-like_N"/>
</dbReference>
<evidence type="ECO:0000313" key="3">
    <source>
        <dbReference type="EMBL" id="NBD23219.1"/>
    </source>
</evidence>
<feature type="chain" id="PRO_5046291936" description="Copper amine oxidase-like N-terminal domain-containing protein" evidence="1">
    <location>
        <begin position="27"/>
        <end position="373"/>
    </location>
</feature>
<dbReference type="Gene3D" id="3.30.457.10">
    <property type="entry name" value="Copper amine oxidase-like, N-terminal domain"/>
    <property type="match status" value="1"/>
</dbReference>
<evidence type="ECO:0000259" key="2">
    <source>
        <dbReference type="Pfam" id="PF07833"/>
    </source>
</evidence>
<name>A0ABW9XLA3_9BACL</name>
<gene>
    <name evidence="3" type="ORF">GT019_04995</name>
</gene>
<proteinExistence type="predicted"/>
<reference evidence="3 4" key="1">
    <citation type="submission" date="2020-01" db="EMBL/GenBank/DDBJ databases">
        <title>Paenibacillus soybeanensis sp. nov. isolated from the nodules of soybean (Glycine max(L.) Merr).</title>
        <authorList>
            <person name="Wang H."/>
        </authorList>
    </citation>
    <scope>NUCLEOTIDE SEQUENCE [LARGE SCALE GENOMIC DNA]</scope>
    <source>
        <strain evidence="3 4">T1</strain>
    </source>
</reference>